<dbReference type="EMBL" id="FMCU01000004">
    <property type="protein sequence ID" value="SCF03270.1"/>
    <property type="molecule type" value="Genomic_DNA"/>
</dbReference>
<protein>
    <submittedName>
        <fullName evidence="1">Polyketide synthesis cyclase</fullName>
    </submittedName>
</protein>
<dbReference type="RefSeq" id="WP_091243142.1">
    <property type="nucleotide sequence ID" value="NZ_FMCU01000004.1"/>
</dbReference>
<keyword evidence="2" id="KW-1185">Reference proteome</keyword>
<dbReference type="OrthoDB" id="4147507at2"/>
<dbReference type="Gene3D" id="3.30.70.1090">
    <property type="entry name" value="Dimeric alpha+beta barrel"/>
    <property type="match status" value="2"/>
</dbReference>
<dbReference type="InterPro" id="IPR038474">
    <property type="entry name" value="Polyketide_synth_cyclase_sf"/>
</dbReference>
<reference evidence="2" key="1">
    <citation type="submission" date="2016-06" db="EMBL/GenBank/DDBJ databases">
        <authorList>
            <person name="Varghese N."/>
            <person name="Submissions Spin"/>
        </authorList>
    </citation>
    <scope>NUCLEOTIDE SEQUENCE [LARGE SCALE GENOMIC DNA]</scope>
    <source>
        <strain evidence="2">DSM 44100</strain>
    </source>
</reference>
<dbReference type="Pfam" id="PF04673">
    <property type="entry name" value="Cyclase_polyket"/>
    <property type="match status" value="2"/>
</dbReference>
<dbReference type="AlphaFoldDB" id="A0A1C4X4D3"/>
<sequence>MTFRNVIVCRMVPGSEQTVADVFGYYDRTTRPQDLGVVGRTLLSFHGLYIHLIERDADPKVTGQTRGLPAFQQIAEKIGPYVTPYPRDWKNPSDSVAKEFYRWASTEGAGLPADAGEPSRTVIVARIKPGAEPTVAQIFAESDAGPLPGMMGVTGRWLYSIDDVYLHVLERVGEPFDGAVEQRHDQPVFAKIMDDLSPYISPFDPETWGSPLDAVATEFYRWRAED</sequence>
<evidence type="ECO:0000313" key="1">
    <source>
        <dbReference type="EMBL" id="SCF03270.1"/>
    </source>
</evidence>
<evidence type="ECO:0000313" key="2">
    <source>
        <dbReference type="Proteomes" id="UP000198797"/>
    </source>
</evidence>
<gene>
    <name evidence="1" type="ORF">GA0070216_104127</name>
</gene>
<dbReference type="GO" id="GO:0030639">
    <property type="term" value="P:polyketide biosynthetic process"/>
    <property type="evidence" value="ECO:0007669"/>
    <property type="project" value="InterPro"/>
</dbReference>
<accession>A0A1C4X4D3</accession>
<dbReference type="InterPro" id="IPR011008">
    <property type="entry name" value="Dimeric_a/b-barrel"/>
</dbReference>
<dbReference type="SUPFAM" id="SSF54909">
    <property type="entry name" value="Dimeric alpha+beta barrel"/>
    <property type="match status" value="2"/>
</dbReference>
<dbReference type="InterPro" id="IPR006765">
    <property type="entry name" value="Polyketide_synth_cyclase"/>
</dbReference>
<proteinExistence type="predicted"/>
<organism evidence="1 2">
    <name type="scientific">Micromonospora matsumotoense</name>
    <dbReference type="NCBI Taxonomy" id="121616"/>
    <lineage>
        <taxon>Bacteria</taxon>
        <taxon>Bacillati</taxon>
        <taxon>Actinomycetota</taxon>
        <taxon>Actinomycetes</taxon>
        <taxon>Micromonosporales</taxon>
        <taxon>Micromonosporaceae</taxon>
        <taxon>Micromonospora</taxon>
    </lineage>
</organism>
<name>A0A1C4X4D3_9ACTN</name>
<dbReference type="STRING" id="121616.GA0070216_104127"/>
<dbReference type="Proteomes" id="UP000198797">
    <property type="component" value="Unassembled WGS sequence"/>
</dbReference>